<dbReference type="Gramene" id="RZC44177">
    <property type="protein sequence ID" value="RZC44177"/>
    <property type="gene ID" value="C5167_037125"/>
</dbReference>
<proteinExistence type="predicted"/>
<reference evidence="1 2" key="1">
    <citation type="journal article" date="2018" name="Science">
        <title>The opium poppy genome and morphinan production.</title>
        <authorList>
            <person name="Guo L."/>
            <person name="Winzer T."/>
            <person name="Yang X."/>
            <person name="Li Y."/>
            <person name="Ning Z."/>
            <person name="He Z."/>
            <person name="Teodor R."/>
            <person name="Lu Y."/>
            <person name="Bowser T.A."/>
            <person name="Graham I.A."/>
            <person name="Ye K."/>
        </authorList>
    </citation>
    <scope>NUCLEOTIDE SEQUENCE [LARGE SCALE GENOMIC DNA]</scope>
    <source>
        <strain evidence="2">cv. HN1</strain>
        <tissue evidence="1">Leaves</tissue>
    </source>
</reference>
<name>A0A4Y7I5I3_PAPSO</name>
<gene>
    <name evidence="1" type="ORF">C5167_037125</name>
</gene>
<organism evidence="1 2">
    <name type="scientific">Papaver somniferum</name>
    <name type="common">Opium poppy</name>
    <dbReference type="NCBI Taxonomy" id="3469"/>
    <lineage>
        <taxon>Eukaryota</taxon>
        <taxon>Viridiplantae</taxon>
        <taxon>Streptophyta</taxon>
        <taxon>Embryophyta</taxon>
        <taxon>Tracheophyta</taxon>
        <taxon>Spermatophyta</taxon>
        <taxon>Magnoliopsida</taxon>
        <taxon>Ranunculales</taxon>
        <taxon>Papaveraceae</taxon>
        <taxon>Papaveroideae</taxon>
        <taxon>Papaver</taxon>
    </lineage>
</organism>
<protein>
    <submittedName>
        <fullName evidence="1">Uncharacterized protein</fullName>
    </submittedName>
</protein>
<feature type="non-terminal residue" evidence="1">
    <location>
        <position position="1"/>
    </location>
</feature>
<dbReference type="OMA" id="DADREMM"/>
<accession>A0A4Y7I5I3</accession>
<dbReference type="STRING" id="3469.A0A4Y7I5I3"/>
<evidence type="ECO:0000313" key="1">
    <source>
        <dbReference type="EMBL" id="RZC44177.1"/>
    </source>
</evidence>
<evidence type="ECO:0000313" key="2">
    <source>
        <dbReference type="Proteomes" id="UP000316621"/>
    </source>
</evidence>
<dbReference type="Proteomes" id="UP000316621">
    <property type="component" value="Chromosome 1"/>
</dbReference>
<dbReference type="EMBL" id="CM010715">
    <property type="protein sequence ID" value="RZC44177.1"/>
    <property type="molecule type" value="Genomic_DNA"/>
</dbReference>
<sequence>STGNGSPAGNGSLNDADREMMRRPYCFRIFKVELSFAVKIPMQAIGNVLCSQESENSKEALRVLDIILRQLVAEL</sequence>
<keyword evidence="2" id="KW-1185">Reference proteome</keyword>
<dbReference type="AlphaFoldDB" id="A0A4Y7I5I3"/>